<accession>A0A0K2V4D5</accession>
<protein>
    <submittedName>
        <fullName evidence="1">Putative LOC101165203 [Oryzias latipes]</fullName>
    </submittedName>
</protein>
<evidence type="ECO:0000313" key="1">
    <source>
        <dbReference type="EMBL" id="CDW44831.1"/>
    </source>
</evidence>
<dbReference type="AlphaFoldDB" id="A0A0K2V4D5"/>
<dbReference type="EMBL" id="HACA01027470">
    <property type="protein sequence ID" value="CDW44831.1"/>
    <property type="molecule type" value="Transcribed_RNA"/>
</dbReference>
<reference evidence="1" key="1">
    <citation type="submission" date="2014-05" db="EMBL/GenBank/DDBJ databases">
        <authorList>
            <person name="Chronopoulou M."/>
        </authorList>
    </citation>
    <scope>NUCLEOTIDE SEQUENCE</scope>
    <source>
        <tissue evidence="1">Whole organism</tissue>
    </source>
</reference>
<proteinExistence type="predicted"/>
<name>A0A0K2V4D5_LEPSM</name>
<sequence>MESTFCKLKRIKINSSFNDMMKAYISSTIVVLEGKYIKYFELDNDNLSERLKEEITLARCHNMAPEELIDMFSAIKNKSSSETMDYISCGLSVSKNGTIHYLEKRWILHLEKTS</sequence>
<organism evidence="1">
    <name type="scientific">Lepeophtheirus salmonis</name>
    <name type="common">Salmon louse</name>
    <name type="synonym">Caligus salmonis</name>
    <dbReference type="NCBI Taxonomy" id="72036"/>
    <lineage>
        <taxon>Eukaryota</taxon>
        <taxon>Metazoa</taxon>
        <taxon>Ecdysozoa</taxon>
        <taxon>Arthropoda</taxon>
        <taxon>Crustacea</taxon>
        <taxon>Multicrustacea</taxon>
        <taxon>Hexanauplia</taxon>
        <taxon>Copepoda</taxon>
        <taxon>Siphonostomatoida</taxon>
        <taxon>Caligidae</taxon>
        <taxon>Lepeophtheirus</taxon>
    </lineage>
</organism>